<gene>
    <name evidence="1" type="ORF">AVDCRST_MAG64-2498</name>
</gene>
<dbReference type="EMBL" id="CADCUQ010000554">
    <property type="protein sequence ID" value="CAA9414024.1"/>
    <property type="molecule type" value="Genomic_DNA"/>
</dbReference>
<name>A0A6J4PGK0_9BACT</name>
<sequence length="160" mass="17216">MSPGLLLSVLLGVTLAALLADGLRRGRRRDAVRRLAAGRRMNFGRTDTLQLTPRVARHFPAPGAAALRVCDVVYGADGDAYRYVFTAEYTLGVTGAKRRHTRVAAFTEPRDRRRGGRSELVLGEEGTPLLEQYAALVPSTRASAHGAPATHLAPEELNGA</sequence>
<organism evidence="1">
    <name type="scientific">uncultured Phycisphaerae bacterium</name>
    <dbReference type="NCBI Taxonomy" id="904963"/>
    <lineage>
        <taxon>Bacteria</taxon>
        <taxon>Pseudomonadati</taxon>
        <taxon>Planctomycetota</taxon>
        <taxon>Phycisphaerae</taxon>
        <taxon>environmental samples</taxon>
    </lineage>
</organism>
<accession>A0A6J4PGK0</accession>
<protein>
    <submittedName>
        <fullName evidence="1">Uncharacterized protein</fullName>
    </submittedName>
</protein>
<evidence type="ECO:0000313" key="1">
    <source>
        <dbReference type="EMBL" id="CAA9414024.1"/>
    </source>
</evidence>
<dbReference type="AlphaFoldDB" id="A0A6J4PGK0"/>
<reference evidence="1" key="1">
    <citation type="submission" date="2020-02" db="EMBL/GenBank/DDBJ databases">
        <authorList>
            <person name="Meier V. D."/>
        </authorList>
    </citation>
    <scope>NUCLEOTIDE SEQUENCE</scope>
    <source>
        <strain evidence="1">AVDCRST_MAG64</strain>
    </source>
</reference>
<proteinExistence type="predicted"/>